<organism evidence="7 8">
    <name type="scientific">Paramuricea clavata</name>
    <name type="common">Red gorgonian</name>
    <name type="synonym">Violescent sea-whip</name>
    <dbReference type="NCBI Taxonomy" id="317549"/>
    <lineage>
        <taxon>Eukaryota</taxon>
        <taxon>Metazoa</taxon>
        <taxon>Cnidaria</taxon>
        <taxon>Anthozoa</taxon>
        <taxon>Octocorallia</taxon>
        <taxon>Malacalcyonacea</taxon>
        <taxon>Plexauridae</taxon>
        <taxon>Paramuricea</taxon>
    </lineage>
</organism>
<comment type="caution">
    <text evidence="7">The sequence shown here is derived from an EMBL/GenBank/DDBJ whole genome shotgun (WGS) entry which is preliminary data.</text>
</comment>
<dbReference type="Pfam" id="PF00084">
    <property type="entry name" value="Sushi"/>
    <property type="match status" value="7"/>
</dbReference>
<feature type="disulfide bond" evidence="6">
    <location>
        <begin position="255"/>
        <end position="282"/>
    </location>
</feature>
<dbReference type="SMART" id="SM00032">
    <property type="entry name" value="CCP"/>
    <property type="match status" value="10"/>
</dbReference>
<dbReference type="Proteomes" id="UP001152795">
    <property type="component" value="Unassembled WGS sequence"/>
</dbReference>
<dbReference type="EMBL" id="CACRXK020008531">
    <property type="protein sequence ID" value="CAB4014990.1"/>
    <property type="molecule type" value="Genomic_DNA"/>
</dbReference>
<evidence type="ECO:0000256" key="5">
    <source>
        <dbReference type="ARBA" id="ARBA00023157"/>
    </source>
</evidence>
<keyword evidence="6" id="KW-0768">Sushi</keyword>
<feature type="disulfide bond" evidence="6">
    <location>
        <begin position="71"/>
        <end position="98"/>
    </location>
</feature>
<dbReference type="InterPro" id="IPR000436">
    <property type="entry name" value="Sushi_SCR_CCP_dom"/>
</dbReference>
<sequence>MRTNSDPSRHCTDECIVHTGCSNARKKCLCDGDCGYSCTYPRIRCSKPKRIRNGRNIFKSYRFNDTQRVVCNAGFRLTGSAVRTCRGNGYWDGKRARCRRPQKNCQDPGTAGLLLRITAAKKSFKSGTKLSYYCPHKFILKGSEELVCRRDGTWSATLPQCTAPKCRAAVLPAHTQVRSPRNWKSRRNYGVRLTLSCDYGYTTTQRGTLVCDVPDWRLEPSSFKCFPKSCPDPGRPRNGNVKGLFIFGEKVYYTCDQCYKLKGPGYRQCQADQEWTDTQPTCEPVTCSFLQHPVNGYLTSNSQQCDSIVQYHCDDGYHLNGSPRRRCQSDSTWTGNEPRCEIKSCQDPGTPWRGSKNGNLHVGQTLQFSCAHCYQLTGSPTRTCQSDLSWSGRQPTCTAIKCSVLSHPTNGRIVAYSNFCGRKQTEYKCYFGYQLRGSRRITCQSNGRWSAASPTCVPVKTKPPPLAKAKRISITKAVPRKAMTSKSHTTTSRPTATTQLLITVALNSSCGNPVLPPKARIRIHRGTVLLIGCKENYVTSTPGLMRCVGNTWTRIRDPACLAKTCSNPGIPKNGYKHGLSYFVGDVVTFTCDGCYRLVLGNSKRTCLKNGSWSYSQPMCLLKTCPPLQDTNQATVFYISQACDSVATYTCNDTRLTMLGSGQKICNKSGMWEGAEPKCINPNLNIALGKTVAMSSFWKLHSGPASVAVDGKRSGIFLHTNDEYGPWVKIDLLNEETVSTVIVVNRLDCCIVRINGFKVSVGNNGNKAGGNTECGGRSVAKGGPNIIQCPTMLRGRYVFVYMPERRWTNMALLEVEVYRLKMTE</sequence>
<dbReference type="InterPro" id="IPR008979">
    <property type="entry name" value="Galactose-bd-like_sf"/>
</dbReference>
<dbReference type="AlphaFoldDB" id="A0A7D9IQQ6"/>
<dbReference type="PROSITE" id="PS50022">
    <property type="entry name" value="FA58C_3"/>
    <property type="match status" value="1"/>
</dbReference>
<accession>A0A7D9IQQ6</accession>
<keyword evidence="8" id="KW-1185">Reference proteome</keyword>
<evidence type="ECO:0000313" key="8">
    <source>
        <dbReference type="Proteomes" id="UP001152795"/>
    </source>
</evidence>
<dbReference type="Gene3D" id="2.10.70.10">
    <property type="entry name" value="Complement Module, domain 1"/>
    <property type="match status" value="8"/>
</dbReference>
<feature type="disulfide bond" evidence="6">
    <location>
        <begin position="313"/>
        <end position="340"/>
    </location>
</feature>
<feature type="disulfide bond" evidence="6">
    <location>
        <begin position="105"/>
        <end position="148"/>
    </location>
</feature>
<dbReference type="InterPro" id="IPR035976">
    <property type="entry name" value="Sushi/SCR/CCP_sf"/>
</dbReference>
<reference evidence="7" key="1">
    <citation type="submission" date="2020-04" db="EMBL/GenBank/DDBJ databases">
        <authorList>
            <person name="Alioto T."/>
            <person name="Alioto T."/>
            <person name="Gomez Garrido J."/>
        </authorList>
    </citation>
    <scope>NUCLEOTIDE SEQUENCE</scope>
    <source>
        <strain evidence="7">A484AB</strain>
    </source>
</reference>
<gene>
    <name evidence="7" type="ORF">PACLA_8A017284</name>
</gene>
<dbReference type="Pfam" id="PF22633">
    <property type="entry name" value="F5_F8_type_C_2"/>
    <property type="match status" value="1"/>
</dbReference>
<dbReference type="SMART" id="SM00607">
    <property type="entry name" value="FTP"/>
    <property type="match status" value="1"/>
</dbReference>
<keyword evidence="2" id="KW-0732">Signal</keyword>
<name>A0A7D9IQQ6_PARCT</name>
<evidence type="ECO:0000256" key="1">
    <source>
        <dbReference type="ARBA" id="ARBA00022723"/>
    </source>
</evidence>
<evidence type="ECO:0000256" key="3">
    <source>
        <dbReference type="ARBA" id="ARBA00022737"/>
    </source>
</evidence>
<evidence type="ECO:0000256" key="6">
    <source>
        <dbReference type="PROSITE-ProRule" id="PRU00302"/>
    </source>
</evidence>
<keyword evidence="3" id="KW-0677">Repeat</keyword>
<feature type="disulfide bond" evidence="6">
    <location>
        <begin position="429"/>
        <end position="456"/>
    </location>
</feature>
<feature type="disulfide bond" evidence="6">
    <location>
        <begin position="134"/>
        <end position="161"/>
    </location>
</feature>
<keyword evidence="5 6" id="KW-1015">Disulfide bond</keyword>
<dbReference type="PROSITE" id="PS50923">
    <property type="entry name" value="SUSHI"/>
    <property type="match status" value="9"/>
</dbReference>
<dbReference type="InterPro" id="IPR051277">
    <property type="entry name" value="SEZ6_CSMD_C4BPB_Regulators"/>
</dbReference>
<protein>
    <submittedName>
        <fullName evidence="7">CUB and sushi domain-containing 3-like</fullName>
    </submittedName>
</protein>
<dbReference type="OrthoDB" id="5981401at2759"/>
<dbReference type="InterPro" id="IPR006585">
    <property type="entry name" value="FTP1"/>
</dbReference>
<dbReference type="PANTHER" id="PTHR45656">
    <property type="entry name" value="PROTEIN CBR-CLEC-78"/>
    <property type="match status" value="1"/>
</dbReference>
<keyword evidence="1" id="KW-0479">Metal-binding</keyword>
<comment type="caution">
    <text evidence="6">Lacks conserved residue(s) required for the propagation of feature annotation.</text>
</comment>
<feature type="disulfide bond" evidence="6">
    <location>
        <begin position="533"/>
        <end position="560"/>
    </location>
</feature>
<proteinExistence type="predicted"/>
<evidence type="ECO:0000256" key="2">
    <source>
        <dbReference type="ARBA" id="ARBA00022729"/>
    </source>
</evidence>
<dbReference type="SUPFAM" id="SSF57535">
    <property type="entry name" value="Complement control module/SCR domain"/>
    <property type="match status" value="9"/>
</dbReference>
<evidence type="ECO:0000313" key="7">
    <source>
        <dbReference type="EMBL" id="CAB4014990.1"/>
    </source>
</evidence>
<evidence type="ECO:0000256" key="4">
    <source>
        <dbReference type="ARBA" id="ARBA00022837"/>
    </source>
</evidence>
<dbReference type="Gene3D" id="2.60.120.260">
    <property type="entry name" value="Galactose-binding domain-like"/>
    <property type="match status" value="1"/>
</dbReference>
<dbReference type="SUPFAM" id="SSF49785">
    <property type="entry name" value="Galactose-binding domain-like"/>
    <property type="match status" value="1"/>
</dbReference>
<dbReference type="InterPro" id="IPR000421">
    <property type="entry name" value="FA58C"/>
</dbReference>
<feature type="disulfide bond" evidence="6">
    <location>
        <begin position="370"/>
        <end position="397"/>
    </location>
</feature>
<dbReference type="GO" id="GO:0046872">
    <property type="term" value="F:metal ion binding"/>
    <property type="evidence" value="ECO:0007669"/>
    <property type="project" value="UniProtKB-KW"/>
</dbReference>
<dbReference type="PANTHER" id="PTHR45656:SF4">
    <property type="entry name" value="PROTEIN CBR-CLEC-78"/>
    <property type="match status" value="1"/>
</dbReference>
<dbReference type="CDD" id="cd00033">
    <property type="entry name" value="CCP"/>
    <property type="match status" value="7"/>
</dbReference>
<keyword evidence="4" id="KW-0106">Calcium</keyword>